<protein>
    <submittedName>
        <fullName evidence="2">DUF1304 family protein</fullName>
    </submittedName>
</protein>
<proteinExistence type="predicted"/>
<name>A0A6N9HMM0_9BURK</name>
<evidence type="ECO:0000256" key="1">
    <source>
        <dbReference type="SAM" id="Phobius"/>
    </source>
</evidence>
<dbReference type="PANTHER" id="PTHR38446">
    <property type="entry name" value="BLL0914 PROTEIN"/>
    <property type="match status" value="1"/>
</dbReference>
<keyword evidence="1" id="KW-1133">Transmembrane helix</keyword>
<dbReference type="RefSeq" id="WP_161027588.1">
    <property type="nucleotide sequence ID" value="NZ_WWCJ01000019.1"/>
</dbReference>
<dbReference type="InterPro" id="IPR009732">
    <property type="entry name" value="DUF1304"/>
</dbReference>
<feature type="transmembrane region" description="Helical" evidence="1">
    <location>
        <begin position="6"/>
        <end position="27"/>
    </location>
</feature>
<gene>
    <name evidence="2" type="ORF">GTP41_21275</name>
</gene>
<evidence type="ECO:0000313" key="2">
    <source>
        <dbReference type="EMBL" id="MYN04629.1"/>
    </source>
</evidence>
<dbReference type="PANTHER" id="PTHR38446:SF1">
    <property type="entry name" value="BLL0914 PROTEIN"/>
    <property type="match status" value="1"/>
</dbReference>
<dbReference type="EMBL" id="WWCJ01000019">
    <property type="protein sequence ID" value="MYN04629.1"/>
    <property type="molecule type" value="Genomic_DNA"/>
</dbReference>
<feature type="transmembrane region" description="Helical" evidence="1">
    <location>
        <begin position="48"/>
        <end position="68"/>
    </location>
</feature>
<feature type="transmembrane region" description="Helical" evidence="1">
    <location>
        <begin position="101"/>
        <end position="118"/>
    </location>
</feature>
<dbReference type="AlphaFoldDB" id="A0A6N9HMM0"/>
<organism evidence="2 3">
    <name type="scientific">Pseudoduganella guangdongensis</name>
    <dbReference type="NCBI Taxonomy" id="2692179"/>
    <lineage>
        <taxon>Bacteria</taxon>
        <taxon>Pseudomonadati</taxon>
        <taxon>Pseudomonadota</taxon>
        <taxon>Betaproteobacteria</taxon>
        <taxon>Burkholderiales</taxon>
        <taxon>Oxalobacteraceae</taxon>
        <taxon>Telluria group</taxon>
        <taxon>Pseudoduganella</taxon>
    </lineage>
</organism>
<reference evidence="2 3" key="1">
    <citation type="submission" date="2019-12" db="EMBL/GenBank/DDBJ databases">
        <title>Novel species isolated from a subtropical stream in China.</title>
        <authorList>
            <person name="Lu H."/>
        </authorList>
    </citation>
    <scope>NUCLEOTIDE SEQUENCE [LARGE SCALE GENOMIC DNA]</scope>
    <source>
        <strain evidence="2 3">DS3</strain>
    </source>
</reference>
<evidence type="ECO:0000313" key="3">
    <source>
        <dbReference type="Proteomes" id="UP000448575"/>
    </source>
</evidence>
<keyword evidence="1" id="KW-0472">Membrane</keyword>
<feature type="transmembrane region" description="Helical" evidence="1">
    <location>
        <begin position="74"/>
        <end position="94"/>
    </location>
</feature>
<accession>A0A6N9HMM0</accession>
<sequence>MLLLAQAAVVLVLLIHVYIVLLETVFFDTRGRRVFGLSAEKAAIVKPAMSNQGCYNGFLAAALAVGLVHGDPAVASAFVHYGLLCVAVAGIWGGLTVSRRIVFVQTVPAVAALVLYQFK</sequence>
<comment type="caution">
    <text evidence="2">The sequence shown here is derived from an EMBL/GenBank/DDBJ whole genome shotgun (WGS) entry which is preliminary data.</text>
</comment>
<dbReference type="Proteomes" id="UP000448575">
    <property type="component" value="Unassembled WGS sequence"/>
</dbReference>
<dbReference type="Pfam" id="PF06993">
    <property type="entry name" value="DUF1304"/>
    <property type="match status" value="1"/>
</dbReference>
<keyword evidence="3" id="KW-1185">Reference proteome</keyword>
<keyword evidence="1" id="KW-0812">Transmembrane</keyword>